<dbReference type="Proteomes" id="UP000054359">
    <property type="component" value="Unassembled WGS sequence"/>
</dbReference>
<evidence type="ECO:0000313" key="3">
    <source>
        <dbReference type="Proteomes" id="UP000054359"/>
    </source>
</evidence>
<name>A0A087UL77_STEMI</name>
<protein>
    <submittedName>
        <fullName evidence="2">Uncharacterized protein</fullName>
    </submittedName>
</protein>
<evidence type="ECO:0000313" key="2">
    <source>
        <dbReference type="EMBL" id="KFM78116.1"/>
    </source>
</evidence>
<proteinExistence type="predicted"/>
<keyword evidence="3" id="KW-1185">Reference proteome</keyword>
<reference evidence="2 3" key="1">
    <citation type="submission" date="2013-11" db="EMBL/GenBank/DDBJ databases">
        <title>Genome sequencing of Stegodyphus mimosarum.</title>
        <authorList>
            <person name="Bechsgaard J."/>
        </authorList>
    </citation>
    <scope>NUCLEOTIDE SEQUENCE [LARGE SCALE GENOMIC DNA]</scope>
</reference>
<feature type="transmembrane region" description="Helical" evidence="1">
    <location>
        <begin position="29"/>
        <end position="56"/>
    </location>
</feature>
<evidence type="ECO:0000256" key="1">
    <source>
        <dbReference type="SAM" id="Phobius"/>
    </source>
</evidence>
<gene>
    <name evidence="2" type="ORF">X975_03585</name>
</gene>
<feature type="non-terminal residue" evidence="2">
    <location>
        <position position="60"/>
    </location>
</feature>
<keyword evidence="1" id="KW-0472">Membrane</keyword>
<sequence>MTVGLSKLNSTNAEYLAELIKERNIENSFYIEGLIGILICSLVVLAIIAVILYYIIPWHK</sequence>
<dbReference type="AlphaFoldDB" id="A0A087UL77"/>
<keyword evidence="1" id="KW-0812">Transmembrane</keyword>
<organism evidence="2 3">
    <name type="scientific">Stegodyphus mimosarum</name>
    <name type="common">African social velvet spider</name>
    <dbReference type="NCBI Taxonomy" id="407821"/>
    <lineage>
        <taxon>Eukaryota</taxon>
        <taxon>Metazoa</taxon>
        <taxon>Ecdysozoa</taxon>
        <taxon>Arthropoda</taxon>
        <taxon>Chelicerata</taxon>
        <taxon>Arachnida</taxon>
        <taxon>Araneae</taxon>
        <taxon>Araneomorphae</taxon>
        <taxon>Entelegynae</taxon>
        <taxon>Eresoidea</taxon>
        <taxon>Eresidae</taxon>
        <taxon>Stegodyphus</taxon>
    </lineage>
</organism>
<dbReference type="EMBL" id="KK120359">
    <property type="protein sequence ID" value="KFM78116.1"/>
    <property type="molecule type" value="Genomic_DNA"/>
</dbReference>
<keyword evidence="1" id="KW-1133">Transmembrane helix</keyword>
<accession>A0A087UL77</accession>